<feature type="compositionally biased region" description="Polar residues" evidence="1">
    <location>
        <begin position="585"/>
        <end position="594"/>
    </location>
</feature>
<dbReference type="OrthoDB" id="266829at2759"/>
<dbReference type="RefSeq" id="XP_067181705.1">
    <property type="nucleotide sequence ID" value="XM_067325530.1"/>
</dbReference>
<feature type="region of interest" description="Disordered" evidence="1">
    <location>
        <begin position="687"/>
        <end position="712"/>
    </location>
</feature>
<dbReference type="GeneID" id="92518042"/>
<feature type="compositionally biased region" description="Basic residues" evidence="1">
    <location>
        <begin position="620"/>
        <end position="632"/>
    </location>
</feature>
<protein>
    <submittedName>
        <fullName evidence="2">Uncharacterized protein</fullName>
    </submittedName>
</protein>
<organism evidence="2 3">
    <name type="scientific">Leishmania martiniquensis</name>
    <dbReference type="NCBI Taxonomy" id="1580590"/>
    <lineage>
        <taxon>Eukaryota</taxon>
        <taxon>Discoba</taxon>
        <taxon>Euglenozoa</taxon>
        <taxon>Kinetoplastea</taxon>
        <taxon>Metakinetoplastina</taxon>
        <taxon>Trypanosomatida</taxon>
        <taxon>Trypanosomatidae</taxon>
        <taxon>Leishmaniinae</taxon>
        <taxon>Leishmania</taxon>
    </lineage>
</organism>
<feature type="region of interest" description="Disordered" evidence="1">
    <location>
        <begin position="496"/>
        <end position="665"/>
    </location>
</feature>
<feature type="region of interest" description="Disordered" evidence="1">
    <location>
        <begin position="429"/>
        <end position="472"/>
    </location>
</feature>
<feature type="compositionally biased region" description="Polar residues" evidence="1">
    <location>
        <begin position="429"/>
        <end position="441"/>
    </location>
</feature>
<comment type="caution">
    <text evidence="2">The sequence shown here is derived from an EMBL/GenBank/DDBJ whole genome shotgun (WGS) entry which is preliminary data.</text>
</comment>
<dbReference type="AlphaFoldDB" id="A0A836I134"/>
<proteinExistence type="predicted"/>
<dbReference type="EMBL" id="JAFEUZ010000001">
    <property type="protein sequence ID" value="KAG5488126.1"/>
    <property type="molecule type" value="Genomic_DNA"/>
</dbReference>
<feature type="compositionally biased region" description="Basic and acidic residues" evidence="1">
    <location>
        <begin position="515"/>
        <end position="532"/>
    </location>
</feature>
<accession>A0A836I134</accession>
<feature type="compositionally biased region" description="Polar residues" evidence="1">
    <location>
        <begin position="567"/>
        <end position="578"/>
    </location>
</feature>
<evidence type="ECO:0000313" key="3">
    <source>
        <dbReference type="Proteomes" id="UP000673552"/>
    </source>
</evidence>
<feature type="region of interest" description="Disordered" evidence="1">
    <location>
        <begin position="263"/>
        <end position="293"/>
    </location>
</feature>
<feature type="region of interest" description="Disordered" evidence="1">
    <location>
        <begin position="76"/>
        <end position="98"/>
    </location>
</feature>
<feature type="compositionally biased region" description="Gly residues" evidence="1">
    <location>
        <begin position="599"/>
        <end position="616"/>
    </location>
</feature>
<evidence type="ECO:0000256" key="1">
    <source>
        <dbReference type="SAM" id="MobiDB-lite"/>
    </source>
</evidence>
<sequence length="712" mass="75818">MTSRANLDFYIRGPERRQCERERMARQRAPMYEWRHDFSESAFDAATGERRPLQRAFNPLPKQHPVSTLTTRTAAHKADAHTDCEDVEQDNHGPQHLPSPRLLWSPQQTLGDGGGAAAIAAVSARPATATTWQSAAQSISDRRRVWRHTDFAFSEDYFRTSARVSATQTRPGAAMATASAVRHGAGRSGAYVPYLHDTILFCEPRPHPKELRTRGLGAVAGAAAAADQLPPMCRASSAARVVLAVTCNAAESRARELQASMDAKRRELQSLPTSAPLHKSSQPQPTPCLYSAAGESFTDEDDDAAARAVDDRYSVSSDVRTAAAEQVETCCDVAGPSIAVKQRAAALAEGVYTDLILNRAKAWSASPAVAASKTEIPTCELAYSLRPSYLQSRLCRSAARRSSSSSQSIGIVGITSDCYSASLDAGASGTTQHTTAATSPMTGYAPAPRIRGHRGNGVSRPPSERAVTRSPANESLAGVAAAVADVISFALRSGNTAHHSSTTTAPPQALSPIDLGRDEGETDEARSPDRIDGQATSKTSPTAAAVGAQAGHLQGCRLTASPPPNGRNAQLQPGSHPSPSLLYRTRNSTDSPTLLSPCGDGGGSTVAGGSSYGGGDGRQRRCPHGRHSKASRGRAPGGPSERDHMRDGALPQHPHSQRSVTAHRLPVESKETRVYAVRVRRFFKAESTPLKRAEPPRQGVPVMLPQDWQQNC</sequence>
<feature type="compositionally biased region" description="Polar residues" evidence="1">
    <location>
        <begin position="496"/>
        <end position="506"/>
    </location>
</feature>
<reference evidence="2 3" key="1">
    <citation type="submission" date="2021-03" db="EMBL/GenBank/DDBJ databases">
        <title>Leishmania (Mundinia) martiniquensis Genome sequencing and assembly.</title>
        <authorList>
            <person name="Almutairi H."/>
            <person name="Gatherer D."/>
        </authorList>
    </citation>
    <scope>NUCLEOTIDE SEQUENCE [LARGE SCALE GENOMIC DNA]</scope>
    <source>
        <strain evidence="2">LSCM1</strain>
    </source>
</reference>
<feature type="compositionally biased region" description="Basic and acidic residues" evidence="1">
    <location>
        <begin position="76"/>
        <end position="93"/>
    </location>
</feature>
<evidence type="ECO:0000313" key="2">
    <source>
        <dbReference type="EMBL" id="KAG5488126.1"/>
    </source>
</evidence>
<dbReference type="Proteomes" id="UP000673552">
    <property type="component" value="Chromosome 1"/>
</dbReference>
<dbReference type="KEGG" id="lmat:92518042"/>
<name>A0A836I134_9TRYP</name>
<keyword evidence="3" id="KW-1185">Reference proteome</keyword>
<gene>
    <name evidence="2" type="ORF">LSCM1_08192</name>
</gene>